<feature type="region of interest" description="Disordered" evidence="1">
    <location>
        <begin position="20"/>
        <end position="64"/>
    </location>
</feature>
<evidence type="ECO:0000313" key="3">
    <source>
        <dbReference type="Proteomes" id="UP000053097"/>
    </source>
</evidence>
<gene>
    <name evidence="2" type="ORF">X777_06337</name>
</gene>
<evidence type="ECO:0000313" key="2">
    <source>
        <dbReference type="EMBL" id="EZA53258.1"/>
    </source>
</evidence>
<proteinExistence type="predicted"/>
<dbReference type="Proteomes" id="UP000053097">
    <property type="component" value="Unassembled WGS sequence"/>
</dbReference>
<protein>
    <submittedName>
        <fullName evidence="2">Uncharacterized protein</fullName>
    </submittedName>
</protein>
<accession>A0A026WBD7</accession>
<dbReference type="AlphaFoldDB" id="A0A026WBD7"/>
<keyword evidence="3" id="KW-1185">Reference proteome</keyword>
<reference evidence="2 3" key="1">
    <citation type="journal article" date="2014" name="Curr. Biol.">
        <title>The genome of the clonal raider ant Cerapachys biroi.</title>
        <authorList>
            <person name="Oxley P.R."/>
            <person name="Ji L."/>
            <person name="Fetter-Pruneda I."/>
            <person name="McKenzie S.K."/>
            <person name="Li C."/>
            <person name="Hu H."/>
            <person name="Zhang G."/>
            <person name="Kronauer D.J."/>
        </authorList>
    </citation>
    <scope>NUCLEOTIDE SEQUENCE [LARGE SCALE GENOMIC DNA]</scope>
</reference>
<organism evidence="2 3">
    <name type="scientific">Ooceraea biroi</name>
    <name type="common">Clonal raider ant</name>
    <name type="synonym">Cerapachys biroi</name>
    <dbReference type="NCBI Taxonomy" id="2015173"/>
    <lineage>
        <taxon>Eukaryota</taxon>
        <taxon>Metazoa</taxon>
        <taxon>Ecdysozoa</taxon>
        <taxon>Arthropoda</taxon>
        <taxon>Hexapoda</taxon>
        <taxon>Insecta</taxon>
        <taxon>Pterygota</taxon>
        <taxon>Neoptera</taxon>
        <taxon>Endopterygota</taxon>
        <taxon>Hymenoptera</taxon>
        <taxon>Apocrita</taxon>
        <taxon>Aculeata</taxon>
        <taxon>Formicoidea</taxon>
        <taxon>Formicidae</taxon>
        <taxon>Dorylinae</taxon>
        <taxon>Ooceraea</taxon>
    </lineage>
</organism>
<sequence length="140" mass="16131">MKACCGRDVWRGKMRTCTRDGEEDSLSHFGASTRDPSFRSDGGNHPEGAGPLRRWPARNEKRKKKALRAPISVFLGFARRPSRSLVDHWVKYPRIPGPLPQLIRRRINLDPSLERIWGAREQLYPPLLPRVFLANFNSRT</sequence>
<name>A0A026WBD7_OOCBI</name>
<dbReference type="EMBL" id="KK107293">
    <property type="protein sequence ID" value="EZA53258.1"/>
    <property type="molecule type" value="Genomic_DNA"/>
</dbReference>
<evidence type="ECO:0000256" key="1">
    <source>
        <dbReference type="SAM" id="MobiDB-lite"/>
    </source>
</evidence>